<dbReference type="GO" id="GO:0005737">
    <property type="term" value="C:cytoplasm"/>
    <property type="evidence" value="ECO:0007669"/>
    <property type="project" value="TreeGrafter"/>
</dbReference>
<dbReference type="PROSITE" id="PS50405">
    <property type="entry name" value="GST_CTER"/>
    <property type="match status" value="1"/>
</dbReference>
<evidence type="ECO:0000259" key="1">
    <source>
        <dbReference type="PROSITE" id="PS50405"/>
    </source>
</evidence>
<reference evidence="2" key="1">
    <citation type="submission" date="2023-08" db="EMBL/GenBank/DDBJ databases">
        <authorList>
            <person name="Audoor S."/>
            <person name="Bilcke G."/>
        </authorList>
    </citation>
    <scope>NUCLEOTIDE SEQUENCE</scope>
</reference>
<evidence type="ECO:0000313" key="3">
    <source>
        <dbReference type="Proteomes" id="UP001295423"/>
    </source>
</evidence>
<dbReference type="SUPFAM" id="SSF52833">
    <property type="entry name" value="Thioredoxin-like"/>
    <property type="match status" value="1"/>
</dbReference>
<dbReference type="AlphaFoldDB" id="A0AAD2G5Z6"/>
<dbReference type="InterPro" id="IPR041695">
    <property type="entry name" value="GST_C_5"/>
</dbReference>
<feature type="domain" description="GST C-terminal" evidence="1">
    <location>
        <begin position="123"/>
        <end position="277"/>
    </location>
</feature>
<dbReference type="Pfam" id="PF16865">
    <property type="entry name" value="GST_C_5"/>
    <property type="match status" value="1"/>
</dbReference>
<dbReference type="CDD" id="cd00570">
    <property type="entry name" value="GST_N_family"/>
    <property type="match status" value="1"/>
</dbReference>
<comment type="caution">
    <text evidence="2">The sequence shown here is derived from an EMBL/GenBank/DDBJ whole genome shotgun (WGS) entry which is preliminary data.</text>
</comment>
<accession>A0AAD2G5Z6</accession>
<dbReference type="Pfam" id="PF13417">
    <property type="entry name" value="GST_N_3"/>
    <property type="match status" value="1"/>
</dbReference>
<name>A0AAD2G5Z6_9STRA</name>
<dbReference type="PANTHER" id="PTHR43968">
    <property type="match status" value="1"/>
</dbReference>
<dbReference type="InterPro" id="IPR004045">
    <property type="entry name" value="Glutathione_S-Trfase_N"/>
</dbReference>
<dbReference type="Proteomes" id="UP001295423">
    <property type="component" value="Unassembled WGS sequence"/>
</dbReference>
<dbReference type="InterPro" id="IPR036249">
    <property type="entry name" value="Thioredoxin-like_sf"/>
</dbReference>
<dbReference type="Gene3D" id="3.40.30.10">
    <property type="entry name" value="Glutaredoxin"/>
    <property type="match status" value="1"/>
</dbReference>
<dbReference type="SUPFAM" id="SSF47616">
    <property type="entry name" value="GST C-terminal domain-like"/>
    <property type="match status" value="1"/>
</dbReference>
<dbReference type="InterPro" id="IPR036282">
    <property type="entry name" value="Glutathione-S-Trfase_C_sf"/>
</dbReference>
<proteinExistence type="predicted"/>
<dbReference type="InterPro" id="IPR050983">
    <property type="entry name" value="GST_Omega/HSP26"/>
</dbReference>
<dbReference type="InterPro" id="IPR010987">
    <property type="entry name" value="Glutathione-S-Trfase_C-like"/>
</dbReference>
<dbReference type="EMBL" id="CAKOGP040002169">
    <property type="protein sequence ID" value="CAJ1964112.1"/>
    <property type="molecule type" value="Genomic_DNA"/>
</dbReference>
<dbReference type="Gene3D" id="1.20.1050.10">
    <property type="match status" value="1"/>
</dbReference>
<evidence type="ECO:0000313" key="2">
    <source>
        <dbReference type="EMBL" id="CAJ1964112.1"/>
    </source>
</evidence>
<protein>
    <recommendedName>
        <fullName evidence="1">GST C-terminal domain-containing protein</fullName>
    </recommendedName>
</protein>
<organism evidence="2 3">
    <name type="scientific">Cylindrotheca closterium</name>
    <dbReference type="NCBI Taxonomy" id="2856"/>
    <lineage>
        <taxon>Eukaryota</taxon>
        <taxon>Sar</taxon>
        <taxon>Stramenopiles</taxon>
        <taxon>Ochrophyta</taxon>
        <taxon>Bacillariophyta</taxon>
        <taxon>Bacillariophyceae</taxon>
        <taxon>Bacillariophycidae</taxon>
        <taxon>Bacillariales</taxon>
        <taxon>Bacillariaceae</taxon>
        <taxon>Cylindrotheca</taxon>
    </lineage>
</organism>
<dbReference type="PANTHER" id="PTHR43968:SF6">
    <property type="entry name" value="GLUTATHIONE S-TRANSFERASE OMEGA"/>
    <property type="match status" value="1"/>
</dbReference>
<sequence length="319" mass="35995">MPFQGCFQICKGLNSAGSKRRGDLLAKVASVDFSTQTFQPNPAYPVTLLHADFCPFANRALIALLEKEENPYDPVLFESVHVCYFLGPKKDRGTGWLYSMGFKTVPVIIDNTMGGQATGESMDVVEKVDAMFSNDPLKPEKQESKDYMNAMIEKHSALIPTIYKVLMDQSVEQQKSFAKTLIEQISEMNEDLKASKGPYFCGEQFTMADIAIFPFFERLIILLGHYRGFVIPKKLSHVHTWYKTIQQRPSVKVTTSDRNEVSMSTYCFVAKERNKYLVEVYEPYAYNEGDLAKKIGAESSLPGINAYSEYKKKEAVGKA</sequence>
<keyword evidence="3" id="KW-1185">Reference proteome</keyword>
<gene>
    <name evidence="2" type="ORF">CYCCA115_LOCUS20478</name>
</gene>